<dbReference type="CDD" id="cd09898">
    <property type="entry name" value="H3TH_53EXO"/>
    <property type="match status" value="1"/>
</dbReference>
<dbReference type="PANTHER" id="PTHR10133">
    <property type="entry name" value="DNA POLYMERASE I"/>
    <property type="match status" value="1"/>
</dbReference>
<evidence type="ECO:0000256" key="18">
    <source>
        <dbReference type="RuleBase" id="RU004460"/>
    </source>
</evidence>
<keyword evidence="8" id="KW-0540">Nuclease</keyword>
<evidence type="ECO:0000256" key="13">
    <source>
        <dbReference type="ARBA" id="ARBA00023125"/>
    </source>
</evidence>
<feature type="domain" description="3'-5' exonuclease" evidence="19">
    <location>
        <begin position="331"/>
        <end position="520"/>
    </location>
</feature>
<keyword evidence="10 18" id="KW-0378">Hydrolase</keyword>
<keyword evidence="12 18" id="KW-0239">DNA-directed DNA polymerase</keyword>
<evidence type="ECO:0000256" key="12">
    <source>
        <dbReference type="ARBA" id="ARBA00022932"/>
    </source>
</evidence>
<dbReference type="Pfam" id="PF02739">
    <property type="entry name" value="5_3_exonuc_N"/>
    <property type="match status" value="1"/>
</dbReference>
<comment type="catalytic activity">
    <reaction evidence="15 18">
        <text>DNA(n) + a 2'-deoxyribonucleoside 5'-triphosphate = DNA(n+1) + diphosphate</text>
        <dbReference type="Rhea" id="RHEA:22508"/>
        <dbReference type="Rhea" id="RHEA-COMP:17339"/>
        <dbReference type="Rhea" id="RHEA-COMP:17340"/>
        <dbReference type="ChEBI" id="CHEBI:33019"/>
        <dbReference type="ChEBI" id="CHEBI:61560"/>
        <dbReference type="ChEBI" id="CHEBI:173112"/>
        <dbReference type="EC" id="2.7.7.7"/>
    </reaction>
</comment>
<evidence type="ECO:0000256" key="2">
    <source>
        <dbReference type="ARBA" id="ARBA00011541"/>
    </source>
</evidence>
<evidence type="ECO:0000256" key="14">
    <source>
        <dbReference type="ARBA" id="ARBA00023204"/>
    </source>
</evidence>
<evidence type="ECO:0000256" key="10">
    <source>
        <dbReference type="ARBA" id="ARBA00022801"/>
    </source>
</evidence>
<evidence type="ECO:0000313" key="23">
    <source>
        <dbReference type="Proteomes" id="UP000294368"/>
    </source>
</evidence>
<dbReference type="GO" id="GO:0006302">
    <property type="term" value="P:double-strand break repair"/>
    <property type="evidence" value="ECO:0007669"/>
    <property type="project" value="TreeGrafter"/>
</dbReference>
<dbReference type="CDD" id="cd06139">
    <property type="entry name" value="DNA_polA_I_Ecoli_like_exo"/>
    <property type="match status" value="1"/>
</dbReference>
<evidence type="ECO:0000256" key="5">
    <source>
        <dbReference type="ARBA" id="ARBA00022679"/>
    </source>
</evidence>
<dbReference type="Gene3D" id="3.30.420.10">
    <property type="entry name" value="Ribonuclease H-like superfamily/Ribonuclease H"/>
    <property type="match status" value="1"/>
</dbReference>
<evidence type="ECO:0000256" key="1">
    <source>
        <dbReference type="ARBA" id="ARBA00007705"/>
    </source>
</evidence>
<dbReference type="NCBIfam" id="TIGR00593">
    <property type="entry name" value="pola"/>
    <property type="match status" value="1"/>
</dbReference>
<dbReference type="SUPFAM" id="SSF47807">
    <property type="entry name" value="5' to 3' exonuclease, C-terminal subdomain"/>
    <property type="match status" value="1"/>
</dbReference>
<dbReference type="NCBIfam" id="NF004397">
    <property type="entry name" value="PRK05755.1"/>
    <property type="match status" value="1"/>
</dbReference>
<dbReference type="GO" id="GO:0006261">
    <property type="term" value="P:DNA-templated DNA replication"/>
    <property type="evidence" value="ECO:0007669"/>
    <property type="project" value="UniProtKB-UniRule"/>
</dbReference>
<dbReference type="GO" id="GO:0003677">
    <property type="term" value="F:DNA binding"/>
    <property type="evidence" value="ECO:0007669"/>
    <property type="project" value="UniProtKB-UniRule"/>
</dbReference>
<comment type="function">
    <text evidence="16">In addition to polymerase activity, this DNA polymerase exhibits 3'-5' and 5'-3' exonuclease activity. It is able to utilize nicked circular duplex DNA as a template and can unwind the parental DNA strand from its template.</text>
</comment>
<dbReference type="InterPro" id="IPR012337">
    <property type="entry name" value="RNaseH-like_sf"/>
</dbReference>
<dbReference type="EMBL" id="LR217715">
    <property type="protein sequence ID" value="VFP82769.1"/>
    <property type="molecule type" value="Genomic_DNA"/>
</dbReference>
<dbReference type="InterPro" id="IPR036279">
    <property type="entry name" value="5-3_exonuclease_C_sf"/>
</dbReference>
<name>A0A451D922_9GAMM</name>
<dbReference type="SUPFAM" id="SSF53098">
    <property type="entry name" value="Ribonuclease H-like"/>
    <property type="match status" value="1"/>
</dbReference>
<keyword evidence="13 18" id="KW-0238">DNA-binding</keyword>
<evidence type="ECO:0000259" key="20">
    <source>
        <dbReference type="SMART" id="SM00475"/>
    </source>
</evidence>
<dbReference type="FunFam" id="1.20.1060.10:FF:000001">
    <property type="entry name" value="DNA polymerase I"/>
    <property type="match status" value="1"/>
</dbReference>
<keyword evidence="7 18" id="KW-0235">DNA replication</keyword>
<feature type="domain" description="DNA-directed DNA polymerase family A palm" evidence="21">
    <location>
        <begin position="689"/>
        <end position="896"/>
    </location>
</feature>
<evidence type="ECO:0000256" key="17">
    <source>
        <dbReference type="NCBIfam" id="TIGR00593"/>
    </source>
</evidence>
<dbReference type="PANTHER" id="PTHR10133:SF27">
    <property type="entry name" value="DNA POLYMERASE NU"/>
    <property type="match status" value="1"/>
</dbReference>
<keyword evidence="9 18" id="KW-0227">DNA damage</keyword>
<dbReference type="CDD" id="cd08637">
    <property type="entry name" value="DNA_pol_A_pol_I_C"/>
    <property type="match status" value="1"/>
</dbReference>
<evidence type="ECO:0000256" key="4">
    <source>
        <dbReference type="ARBA" id="ARBA00020311"/>
    </source>
</evidence>
<dbReference type="AlphaFoldDB" id="A0A451D922"/>
<dbReference type="Gene3D" id="3.30.70.370">
    <property type="match status" value="1"/>
</dbReference>
<dbReference type="InterPro" id="IPR001098">
    <property type="entry name" value="DNA-dir_DNA_pol_A_palm_dom"/>
</dbReference>
<dbReference type="InterPro" id="IPR018320">
    <property type="entry name" value="DNA_polymerase_1"/>
</dbReference>
<keyword evidence="6 18" id="KW-0548">Nucleotidyltransferase</keyword>
<evidence type="ECO:0000256" key="3">
    <source>
        <dbReference type="ARBA" id="ARBA00012417"/>
    </source>
</evidence>
<dbReference type="InterPro" id="IPR020045">
    <property type="entry name" value="DNA_polI_H3TH"/>
</dbReference>
<dbReference type="Gene3D" id="3.40.50.1010">
    <property type="entry name" value="5'-nuclease"/>
    <property type="match status" value="1"/>
</dbReference>
<evidence type="ECO:0000256" key="8">
    <source>
        <dbReference type="ARBA" id="ARBA00022722"/>
    </source>
</evidence>
<dbReference type="InterPro" id="IPR019760">
    <property type="entry name" value="DNA-dir_DNA_pol_A_CS"/>
</dbReference>
<feature type="domain" description="5'-3' exonuclease" evidence="20">
    <location>
        <begin position="4"/>
        <end position="268"/>
    </location>
</feature>
<evidence type="ECO:0000313" key="22">
    <source>
        <dbReference type="EMBL" id="VFP82769.1"/>
    </source>
</evidence>
<evidence type="ECO:0000256" key="11">
    <source>
        <dbReference type="ARBA" id="ARBA00022839"/>
    </source>
</evidence>
<evidence type="ECO:0000256" key="6">
    <source>
        <dbReference type="ARBA" id="ARBA00022695"/>
    </source>
</evidence>
<dbReference type="Pfam" id="PF01367">
    <property type="entry name" value="5_3_exonuc"/>
    <property type="match status" value="1"/>
</dbReference>
<evidence type="ECO:0000256" key="15">
    <source>
        <dbReference type="ARBA" id="ARBA00049244"/>
    </source>
</evidence>
<keyword evidence="11 18" id="KW-0269">Exonuclease</keyword>
<dbReference type="SUPFAM" id="SSF88723">
    <property type="entry name" value="PIN domain-like"/>
    <property type="match status" value="1"/>
</dbReference>
<dbReference type="SMART" id="SM00475">
    <property type="entry name" value="53EXOc"/>
    <property type="match status" value="1"/>
</dbReference>
<dbReference type="EC" id="2.7.7.7" evidence="3 17"/>
<accession>A0A451D922</accession>
<evidence type="ECO:0000259" key="21">
    <source>
        <dbReference type="SMART" id="SM00482"/>
    </source>
</evidence>
<gene>
    <name evidence="18 22" type="primary">polA</name>
    <name evidence="22" type="ORF">ERCIKOCA2762_015</name>
</gene>
<evidence type="ECO:0000256" key="16">
    <source>
        <dbReference type="ARBA" id="ARBA00060162"/>
    </source>
</evidence>
<dbReference type="SUPFAM" id="SSF56672">
    <property type="entry name" value="DNA/RNA polymerases"/>
    <property type="match status" value="1"/>
</dbReference>
<organism evidence="22 23">
    <name type="scientific">Candidatus Erwinia haradaeae</name>
    <dbReference type="NCBI Taxonomy" id="1922217"/>
    <lineage>
        <taxon>Bacteria</taxon>
        <taxon>Pseudomonadati</taxon>
        <taxon>Pseudomonadota</taxon>
        <taxon>Gammaproteobacteria</taxon>
        <taxon>Enterobacterales</taxon>
        <taxon>Erwiniaceae</taxon>
        <taxon>Erwinia</taxon>
    </lineage>
</organism>
<dbReference type="Gene3D" id="1.10.150.20">
    <property type="entry name" value="5' to 3' exonuclease, C-terminal subdomain"/>
    <property type="match status" value="2"/>
</dbReference>
<dbReference type="FunFam" id="3.40.50.1010:FF:000001">
    <property type="entry name" value="DNA polymerase I"/>
    <property type="match status" value="1"/>
</dbReference>
<dbReference type="SMART" id="SM00482">
    <property type="entry name" value="POLAc"/>
    <property type="match status" value="1"/>
</dbReference>
<dbReference type="FunFam" id="1.10.150.20:FF:000003">
    <property type="entry name" value="DNA polymerase I"/>
    <property type="match status" value="1"/>
</dbReference>
<dbReference type="SMART" id="SM00474">
    <property type="entry name" value="35EXOc"/>
    <property type="match status" value="1"/>
</dbReference>
<dbReference type="Pfam" id="PF00476">
    <property type="entry name" value="DNA_pol_A"/>
    <property type="match status" value="1"/>
</dbReference>
<sequence>MMHIREKSLILVDGSSYLYRAYHAYPRLTTHSGFPTGAMYGTLNMLRNLLIKYPHSHVAAVFDAQGKTFRDELFPAYKSHRPSMPLELQIQIEPLHQIIESLGVPLLVIPKVEADDVIGTLALAAEKLGQTVLISTDDKDMAQLVTKKIHIINSIDDGIIGPKEVVEKYGIPPSLIIDFLALVGDVSDNIPGVLGVGKKSAQALLQSMGGIRDIYDNLYKVASLPLRGAKNILTKLEKNKDMAFLSYKLATIKTDVQLMLTSHQLTYKEPLLSNLRILLTQYEFNQWLLHLENKKWWRWHNQVQSTLSKKMIKHVSEKATMENSTIKPTTCLEIYDEVTLTSFIKELQSRKYFALYIETDSLNVFSAYVIGLSFAIKHGEAFYVPVFHDHTVSSTRLNAFDVLEIFKPVLENMTIAKIGYNLKFYHGVLKKYNIDLQGIYFDILLESYVLDSIGRCHDMYRLAKKWLHDDVVTLTQFVKKKKDPFNIKCAEMNNDNNHYYAAIQADITLQLHTTMWKELEKHQGLKYIFEEIDIPLIPVLSRIEKNGVLIDKNFLYQYSKEISLRIEALESQAYRLAGESFNLFSPKQIQMILFTKHGIKPIKKTPTGDLSTSEEVLSQLSPAYPLAQVILDHRCLSKIQSSYTHKLLQMMHQDSQRIHTSYNQTITVTGRLSSSNPNLQNIPVRNNEGRRIRQAFIAPQGHSIITADYSQIELRIMAHLSQDSGLLLAFSKEQDIHCTTAAEVFGVDLPAVTKEQRQRGKVINFGLIYGMSAFGLARQLNIQVEEAKRYMDRYFERYPGVLQYMRNTRQQAAEQGYVSTLSGRRLYLPDINARNGVRRQAAERTAINAPMQGTAADIIKSTMISIDRWLSQQKTPSFRMIMQVHDELVFEVQSHAINAASTQICALMESGMQLDAPLRIDIGIGENWDQAH</sequence>
<comment type="similarity">
    <text evidence="1 18">Belongs to the DNA polymerase type-A family.</text>
</comment>
<dbReference type="InterPro" id="IPR036397">
    <property type="entry name" value="RNaseH_sf"/>
</dbReference>
<dbReference type="GO" id="GO:0008409">
    <property type="term" value="F:5'-3' exonuclease activity"/>
    <property type="evidence" value="ECO:0007669"/>
    <property type="project" value="UniProtKB-UniRule"/>
</dbReference>
<dbReference type="Proteomes" id="UP000294368">
    <property type="component" value="Chromosome"/>
</dbReference>
<dbReference type="InterPro" id="IPR043502">
    <property type="entry name" value="DNA/RNA_pol_sf"/>
</dbReference>
<evidence type="ECO:0000256" key="9">
    <source>
        <dbReference type="ARBA" id="ARBA00022763"/>
    </source>
</evidence>
<keyword evidence="14 18" id="KW-0234">DNA repair</keyword>
<evidence type="ECO:0000259" key="19">
    <source>
        <dbReference type="SMART" id="SM00474"/>
    </source>
</evidence>
<dbReference type="InterPro" id="IPR008918">
    <property type="entry name" value="HhH2"/>
</dbReference>
<dbReference type="InterPro" id="IPR002298">
    <property type="entry name" value="DNA_polymerase_A"/>
</dbReference>
<dbReference type="InterPro" id="IPR002562">
    <property type="entry name" value="3'-5'_exonuclease_dom"/>
</dbReference>
<dbReference type="Pfam" id="PF01612">
    <property type="entry name" value="DNA_pol_A_exo1"/>
    <property type="match status" value="1"/>
</dbReference>
<dbReference type="InterPro" id="IPR002421">
    <property type="entry name" value="5-3_exonuclease"/>
</dbReference>
<keyword evidence="5 18" id="KW-0808">Transferase</keyword>
<protein>
    <recommendedName>
        <fullName evidence="4 17">DNA polymerase I</fullName>
        <ecNumber evidence="3 17">2.7.7.7</ecNumber>
    </recommendedName>
</protein>
<evidence type="ECO:0000256" key="7">
    <source>
        <dbReference type="ARBA" id="ARBA00022705"/>
    </source>
</evidence>
<dbReference type="GO" id="GO:0008408">
    <property type="term" value="F:3'-5' exonuclease activity"/>
    <property type="evidence" value="ECO:0007669"/>
    <property type="project" value="UniProtKB-UniRule"/>
</dbReference>
<dbReference type="CDD" id="cd09859">
    <property type="entry name" value="PIN_53EXO"/>
    <property type="match status" value="1"/>
</dbReference>
<dbReference type="InterPro" id="IPR020046">
    <property type="entry name" value="5-3_exonucl_a-hlix_arch_N"/>
</dbReference>
<dbReference type="FunFam" id="1.10.150.20:FF:000002">
    <property type="entry name" value="DNA polymerase I"/>
    <property type="match status" value="1"/>
</dbReference>
<reference evidence="22 23" key="1">
    <citation type="submission" date="2019-02" db="EMBL/GenBank/DDBJ databases">
        <authorList>
            <person name="Manzano-Marin A."/>
            <person name="Manzano-Marin A."/>
        </authorList>
    </citation>
    <scope>NUCLEOTIDE SEQUENCE [LARGE SCALE GENOMIC DNA]</scope>
    <source>
        <strain evidence="22 23">ErCikochiana</strain>
    </source>
</reference>
<proteinExistence type="inferred from homology"/>
<dbReference type="PRINTS" id="PR00868">
    <property type="entry name" value="DNAPOLI"/>
</dbReference>
<dbReference type="SMART" id="SM00279">
    <property type="entry name" value="HhH2"/>
    <property type="match status" value="1"/>
</dbReference>
<dbReference type="GO" id="GO:0003887">
    <property type="term" value="F:DNA-directed DNA polymerase activity"/>
    <property type="evidence" value="ECO:0007669"/>
    <property type="project" value="UniProtKB-UniRule"/>
</dbReference>
<dbReference type="Gene3D" id="1.20.1060.10">
    <property type="entry name" value="Taq DNA Polymerase, Chain T, domain 4"/>
    <property type="match status" value="1"/>
</dbReference>
<dbReference type="InterPro" id="IPR029060">
    <property type="entry name" value="PIN-like_dom_sf"/>
</dbReference>
<dbReference type="PROSITE" id="PS00447">
    <property type="entry name" value="DNA_POLYMERASE_A"/>
    <property type="match status" value="1"/>
</dbReference>
<comment type="subunit">
    <text evidence="2">Single-chain monomer with multiple functions.</text>
</comment>